<evidence type="ECO:0000313" key="3">
    <source>
        <dbReference type="Proteomes" id="UP000886998"/>
    </source>
</evidence>
<feature type="region of interest" description="Disordered" evidence="1">
    <location>
        <begin position="38"/>
        <end position="57"/>
    </location>
</feature>
<name>A0A8X6YM66_9ARAC</name>
<sequence length="235" mass="27361">MKNLYPFQVFNNTEYCSQVQRSTHERIPVFNLNKPSTSSAARQISENNEHSSLNPSIPRGFSSFQSSICEINPYYDENQETVSAEYNPMEYCNIGTNPKHEVNDPALKYAHEGKNEHNISTQCRMSLKNMNLNLEKYSKRYWMNMNFDARSNVLYDEQEQENNECSSQRNAIASLEEQCGRFKMSASYSSQTNCSDFSSDVNIFNQNPSNVKFRPREQSYSCERRENRDSVFTML</sequence>
<evidence type="ECO:0000256" key="1">
    <source>
        <dbReference type="SAM" id="MobiDB-lite"/>
    </source>
</evidence>
<accession>A0A8X6YM66</accession>
<organism evidence="2 3">
    <name type="scientific">Trichonephila inaurata madagascariensis</name>
    <dbReference type="NCBI Taxonomy" id="2747483"/>
    <lineage>
        <taxon>Eukaryota</taxon>
        <taxon>Metazoa</taxon>
        <taxon>Ecdysozoa</taxon>
        <taxon>Arthropoda</taxon>
        <taxon>Chelicerata</taxon>
        <taxon>Arachnida</taxon>
        <taxon>Araneae</taxon>
        <taxon>Araneomorphae</taxon>
        <taxon>Entelegynae</taxon>
        <taxon>Araneoidea</taxon>
        <taxon>Nephilidae</taxon>
        <taxon>Trichonephila</taxon>
        <taxon>Trichonephila inaurata</taxon>
    </lineage>
</organism>
<reference evidence="2" key="1">
    <citation type="submission" date="2020-08" db="EMBL/GenBank/DDBJ databases">
        <title>Multicomponent nature underlies the extraordinary mechanical properties of spider dragline silk.</title>
        <authorList>
            <person name="Kono N."/>
            <person name="Nakamura H."/>
            <person name="Mori M."/>
            <person name="Yoshida Y."/>
            <person name="Ohtoshi R."/>
            <person name="Malay A.D."/>
            <person name="Moran D.A.P."/>
            <person name="Tomita M."/>
            <person name="Numata K."/>
            <person name="Arakawa K."/>
        </authorList>
    </citation>
    <scope>NUCLEOTIDE SEQUENCE</scope>
</reference>
<dbReference type="Proteomes" id="UP000886998">
    <property type="component" value="Unassembled WGS sequence"/>
</dbReference>
<feature type="compositionally biased region" description="Polar residues" evidence="1">
    <location>
        <begin position="38"/>
        <end position="55"/>
    </location>
</feature>
<proteinExistence type="predicted"/>
<dbReference type="EMBL" id="BMAV01021479">
    <property type="protein sequence ID" value="GFY75550.1"/>
    <property type="molecule type" value="Genomic_DNA"/>
</dbReference>
<gene>
    <name evidence="2" type="ORF">TNIN_312711</name>
</gene>
<protein>
    <submittedName>
        <fullName evidence="2">Uncharacterized protein</fullName>
    </submittedName>
</protein>
<keyword evidence="3" id="KW-1185">Reference proteome</keyword>
<dbReference type="AlphaFoldDB" id="A0A8X6YM66"/>
<comment type="caution">
    <text evidence="2">The sequence shown here is derived from an EMBL/GenBank/DDBJ whole genome shotgun (WGS) entry which is preliminary data.</text>
</comment>
<evidence type="ECO:0000313" key="2">
    <source>
        <dbReference type="EMBL" id="GFY75550.1"/>
    </source>
</evidence>